<dbReference type="Pfam" id="PF07730">
    <property type="entry name" value="HisKA_3"/>
    <property type="match status" value="1"/>
</dbReference>
<evidence type="ECO:0000313" key="18">
    <source>
        <dbReference type="EMBL" id="MBO1108382.1"/>
    </source>
</evidence>
<keyword evidence="13 14" id="KW-0472">Membrane</keyword>
<evidence type="ECO:0000259" key="17">
    <source>
        <dbReference type="PROSITE" id="PS50885"/>
    </source>
</evidence>
<dbReference type="RefSeq" id="WP_207542077.1">
    <property type="nucleotide sequence ID" value="NZ_JAFNAA010000008.1"/>
</dbReference>
<evidence type="ECO:0000256" key="14">
    <source>
        <dbReference type="PIRNR" id="PIRNR003167"/>
    </source>
</evidence>
<feature type="domain" description="HAMP" evidence="17">
    <location>
        <begin position="174"/>
        <end position="227"/>
    </location>
</feature>
<evidence type="ECO:0000256" key="8">
    <source>
        <dbReference type="ARBA" id="ARBA00022741"/>
    </source>
</evidence>
<keyword evidence="9 14" id="KW-0418">Kinase</keyword>
<dbReference type="InterPro" id="IPR003660">
    <property type="entry name" value="HAMP_dom"/>
</dbReference>
<evidence type="ECO:0000256" key="7">
    <source>
        <dbReference type="ARBA" id="ARBA00022692"/>
    </source>
</evidence>
<dbReference type="EC" id="2.7.13.3" evidence="14"/>
<keyword evidence="10 14" id="KW-0067">ATP-binding</keyword>
<evidence type="ECO:0000313" key="19">
    <source>
        <dbReference type="Proteomes" id="UP000664658"/>
    </source>
</evidence>
<dbReference type="InterPro" id="IPR003594">
    <property type="entry name" value="HATPase_dom"/>
</dbReference>
<dbReference type="Proteomes" id="UP000664658">
    <property type="component" value="Unassembled WGS sequence"/>
</dbReference>
<accession>A0A8I1W8Q6</accession>
<comment type="subcellular location">
    <subcellularLocation>
        <location evidence="2">Cell inner membrane</location>
        <topology evidence="2">Multi-pass membrane protein</topology>
    </subcellularLocation>
</comment>
<evidence type="ECO:0000256" key="5">
    <source>
        <dbReference type="ARBA" id="ARBA00022553"/>
    </source>
</evidence>
<dbReference type="Pfam" id="PF00672">
    <property type="entry name" value="HAMP"/>
    <property type="match status" value="1"/>
</dbReference>
<dbReference type="Pfam" id="PF13675">
    <property type="entry name" value="PilJ"/>
    <property type="match status" value="1"/>
</dbReference>
<dbReference type="GO" id="GO:0000155">
    <property type="term" value="F:phosphorelay sensor kinase activity"/>
    <property type="evidence" value="ECO:0007669"/>
    <property type="project" value="UniProtKB-UniRule"/>
</dbReference>
<dbReference type="Gene3D" id="6.10.340.10">
    <property type="match status" value="1"/>
</dbReference>
<dbReference type="InterPro" id="IPR036890">
    <property type="entry name" value="HATPase_C_sf"/>
</dbReference>
<dbReference type="EMBL" id="JAFNAA010000008">
    <property type="protein sequence ID" value="MBO1108382.1"/>
    <property type="molecule type" value="Genomic_DNA"/>
</dbReference>
<dbReference type="PROSITE" id="PS50109">
    <property type="entry name" value="HIS_KIN"/>
    <property type="match status" value="1"/>
</dbReference>
<feature type="domain" description="Histidine kinase" evidence="16">
    <location>
        <begin position="372"/>
        <end position="567"/>
    </location>
</feature>
<keyword evidence="12 14" id="KW-0902">Two-component regulatory system</keyword>
<reference evidence="18" key="1">
    <citation type="submission" date="2021-03" db="EMBL/GenBank/DDBJ databases">
        <title>Plesiomonas shigelloides zfcc0051, isolated from zebrafish feces.</title>
        <authorList>
            <person name="Vanderhoek Z."/>
            <person name="Gaulke C."/>
        </authorList>
    </citation>
    <scope>NUCLEOTIDE SEQUENCE</scope>
    <source>
        <strain evidence="18">Zfcc0051</strain>
    </source>
</reference>
<evidence type="ECO:0000256" key="3">
    <source>
        <dbReference type="ARBA" id="ARBA00022475"/>
    </source>
</evidence>
<keyword evidence="7 15" id="KW-0812">Transmembrane</keyword>
<dbReference type="PANTHER" id="PTHR24421:SF10">
    <property type="entry name" value="NITRATE_NITRITE SENSOR PROTEIN NARQ"/>
    <property type="match status" value="1"/>
</dbReference>
<dbReference type="InterPro" id="IPR029095">
    <property type="entry name" value="NarX-like_N"/>
</dbReference>
<evidence type="ECO:0000256" key="9">
    <source>
        <dbReference type="ARBA" id="ARBA00022777"/>
    </source>
</evidence>
<dbReference type="CDD" id="cd22899">
    <property type="entry name" value="NarQ_sensor"/>
    <property type="match status" value="1"/>
</dbReference>
<dbReference type="SUPFAM" id="SSF55874">
    <property type="entry name" value="ATPase domain of HSP90 chaperone/DNA topoisomerase II/histidine kinase"/>
    <property type="match status" value="1"/>
</dbReference>
<dbReference type="InterPro" id="IPR005467">
    <property type="entry name" value="His_kinase_dom"/>
</dbReference>
<evidence type="ECO:0000256" key="2">
    <source>
        <dbReference type="ARBA" id="ARBA00004429"/>
    </source>
</evidence>
<comment type="catalytic activity">
    <reaction evidence="1 14">
        <text>ATP + protein L-histidine = ADP + protein N-phospho-L-histidine.</text>
        <dbReference type="EC" id="2.7.13.3"/>
    </reaction>
</comment>
<dbReference type="PROSITE" id="PS50885">
    <property type="entry name" value="HAMP"/>
    <property type="match status" value="1"/>
</dbReference>
<dbReference type="GO" id="GO:0005886">
    <property type="term" value="C:plasma membrane"/>
    <property type="evidence" value="ECO:0007669"/>
    <property type="project" value="UniProtKB-SubCell"/>
</dbReference>
<evidence type="ECO:0000256" key="13">
    <source>
        <dbReference type="ARBA" id="ARBA00023136"/>
    </source>
</evidence>
<dbReference type="Gene3D" id="1.20.120.960">
    <property type="entry name" value="Histidine kinase NarX, sensor domain"/>
    <property type="match status" value="1"/>
</dbReference>
<keyword evidence="11 15" id="KW-1133">Transmembrane helix</keyword>
<feature type="transmembrane region" description="Helical" evidence="15">
    <location>
        <begin position="150"/>
        <end position="169"/>
    </location>
</feature>
<evidence type="ECO:0000256" key="11">
    <source>
        <dbReference type="ARBA" id="ARBA00022989"/>
    </source>
</evidence>
<dbReference type="SUPFAM" id="SSF158472">
    <property type="entry name" value="HAMP domain-like"/>
    <property type="match status" value="1"/>
</dbReference>
<dbReference type="SMART" id="SM00387">
    <property type="entry name" value="HATPase_c"/>
    <property type="match status" value="1"/>
</dbReference>
<evidence type="ECO:0000256" key="10">
    <source>
        <dbReference type="ARBA" id="ARBA00022840"/>
    </source>
</evidence>
<dbReference type="Gene3D" id="1.20.5.1930">
    <property type="match status" value="1"/>
</dbReference>
<keyword evidence="5" id="KW-0597">Phosphoprotein</keyword>
<proteinExistence type="predicted"/>
<organism evidence="18 19">
    <name type="scientific">Plesiomonas shigelloides</name>
    <name type="common">Aeromonas shigelloides</name>
    <dbReference type="NCBI Taxonomy" id="703"/>
    <lineage>
        <taxon>Bacteria</taxon>
        <taxon>Pseudomonadati</taxon>
        <taxon>Pseudomonadota</taxon>
        <taxon>Gammaproteobacteria</taxon>
        <taxon>Enterobacterales</taxon>
        <taxon>Enterobacteriaceae</taxon>
        <taxon>Plesiomonas</taxon>
    </lineage>
</organism>
<name>A0A8I1W8Q6_PLESH</name>
<evidence type="ECO:0000256" key="15">
    <source>
        <dbReference type="SAM" id="Phobius"/>
    </source>
</evidence>
<dbReference type="AlphaFoldDB" id="A0A8I1W8Q6"/>
<dbReference type="PIRSF" id="PIRSF003167">
    <property type="entry name" value="STHK_NarX/NarQ"/>
    <property type="match status" value="1"/>
</dbReference>
<keyword evidence="4 14" id="KW-0997">Cell inner membrane</keyword>
<dbReference type="Pfam" id="PF02518">
    <property type="entry name" value="HATPase_c"/>
    <property type="match status" value="1"/>
</dbReference>
<dbReference type="CDD" id="cd06225">
    <property type="entry name" value="HAMP"/>
    <property type="match status" value="1"/>
</dbReference>
<evidence type="ECO:0000259" key="16">
    <source>
        <dbReference type="PROSITE" id="PS50109"/>
    </source>
</evidence>
<sequence length="574" mass="64197">MLVKRSVTRTLARPLTAIILLAILSTSIALLTIAGNISNAEAVNVAGSLRMQSYRLAYDLTSQPQDIDAHLSEYRRSLLAPSLRKLTRFYVPERVREEYVQLLLTWRTLEQQLQHGHSEAFLQGLAAYVSRIDHFVLALQHYSEQNMTQVGIVMLSGLLTIMGLVLFALRTTRREVVAPLNKLLSASRQIQNGQFSPLALDSDLPNELGVLSTTFSRMAGDLEKLYRSLEDKVQEKTLSLTQANRTLSVLFDASQALTVSQITRPGLEKVLDIVRRSEQLDFLQLDVTDRGQGLWSLHSGQEPALDKADAQPVCEQILSLDGQPLGILRWPAHQQPQPQLMQNVANMLSRAIYLNRMQKQQMQLLLMEERSTIARELHDSLAQALSFLRIQITLLRRSTDPDNPKAQAIIRDFEQALNDAYRQLRELLTTFRLTIEEADLQAALQQLLAPLREQSQAQIALHCALSSQSLNAQQQVHVLQIVREAVLNAIKHANAQHITVCCDCDKDEQNVIRITDDGIGIATLEEPEGHYGLTIMAERAARLGGKLEICATEQGGTEVRLSFDPVTANNVPPN</sequence>
<keyword evidence="3 14" id="KW-1003">Cell membrane</keyword>
<evidence type="ECO:0000256" key="4">
    <source>
        <dbReference type="ARBA" id="ARBA00022519"/>
    </source>
</evidence>
<dbReference type="InterPro" id="IPR042295">
    <property type="entry name" value="NarX-like_N_sf"/>
</dbReference>
<evidence type="ECO:0000256" key="6">
    <source>
        <dbReference type="ARBA" id="ARBA00022679"/>
    </source>
</evidence>
<dbReference type="InterPro" id="IPR016380">
    <property type="entry name" value="Sig_transdc_His_kin_NarX/NarQ"/>
</dbReference>
<keyword evidence="8 14" id="KW-0547">Nucleotide-binding</keyword>
<evidence type="ECO:0000256" key="12">
    <source>
        <dbReference type="ARBA" id="ARBA00023012"/>
    </source>
</evidence>
<protein>
    <recommendedName>
        <fullName evidence="14">Sensor protein</fullName>
        <ecNumber evidence="14">2.7.13.3</ecNumber>
    </recommendedName>
</protein>
<gene>
    <name evidence="18" type="primary">narQ</name>
    <name evidence="18" type="ORF">J2R62_09125</name>
</gene>
<dbReference type="PANTHER" id="PTHR24421">
    <property type="entry name" value="NITRATE/NITRITE SENSOR PROTEIN NARX-RELATED"/>
    <property type="match status" value="1"/>
</dbReference>
<dbReference type="CDD" id="cd16917">
    <property type="entry name" value="HATPase_UhpB-NarQ-NarX-like"/>
    <property type="match status" value="1"/>
</dbReference>
<dbReference type="Gene3D" id="3.30.565.10">
    <property type="entry name" value="Histidine kinase-like ATPase, C-terminal domain"/>
    <property type="match status" value="1"/>
</dbReference>
<dbReference type="InterPro" id="IPR050482">
    <property type="entry name" value="Sensor_HK_TwoCompSys"/>
</dbReference>
<dbReference type="GO" id="GO:0046983">
    <property type="term" value="F:protein dimerization activity"/>
    <property type="evidence" value="ECO:0007669"/>
    <property type="project" value="UniProtKB-UniRule"/>
</dbReference>
<dbReference type="GO" id="GO:0005524">
    <property type="term" value="F:ATP binding"/>
    <property type="evidence" value="ECO:0007669"/>
    <property type="project" value="UniProtKB-UniRule"/>
</dbReference>
<dbReference type="SMART" id="SM00304">
    <property type="entry name" value="HAMP"/>
    <property type="match status" value="1"/>
</dbReference>
<dbReference type="InterPro" id="IPR011712">
    <property type="entry name" value="Sig_transdc_His_kin_sub3_dim/P"/>
</dbReference>
<comment type="caution">
    <text evidence="18">The sequence shown here is derived from an EMBL/GenBank/DDBJ whole genome shotgun (WGS) entry which is preliminary data.</text>
</comment>
<keyword evidence="6 14" id="KW-0808">Transferase</keyword>
<evidence type="ECO:0000256" key="1">
    <source>
        <dbReference type="ARBA" id="ARBA00000085"/>
    </source>
</evidence>
<dbReference type="NCBIfam" id="NF008184">
    <property type="entry name" value="PRK10935.1"/>
    <property type="match status" value="1"/>
</dbReference>